<dbReference type="PROSITE" id="PS51620">
    <property type="entry name" value="SAM_TRM61"/>
    <property type="match status" value="1"/>
</dbReference>
<keyword evidence="3" id="KW-0949">S-adenosyl-L-methionine</keyword>
<evidence type="ECO:0000256" key="1">
    <source>
        <dbReference type="ARBA" id="ARBA00022603"/>
    </source>
</evidence>
<feature type="domain" description="tRNA (adenine(58)-N(1))-methyltransferase catalytic subunit TRM61 C-terminal" evidence="6">
    <location>
        <begin position="118"/>
        <end position="287"/>
    </location>
</feature>
<evidence type="ECO:0000259" key="6">
    <source>
        <dbReference type="Pfam" id="PF08704"/>
    </source>
</evidence>
<dbReference type="Gene3D" id="3.40.50.150">
    <property type="entry name" value="Vaccinia Virus protein VP39"/>
    <property type="match status" value="1"/>
</dbReference>
<dbReference type="PANTHER" id="PTHR12133:SF1">
    <property type="entry name" value="TRNA (ADENINE(58)-N(1))-METHYLTRANSFERASE, MITOCHONDRIAL"/>
    <property type="match status" value="1"/>
</dbReference>
<dbReference type="FunFam" id="3.40.50.150:FF:000019">
    <property type="entry name" value="tRNA (adenine(58)-N(1))-methyltransferase TrmI"/>
    <property type="match status" value="1"/>
</dbReference>
<name>A0A7X0RCT3_9ACTN</name>
<evidence type="ECO:0000313" key="8">
    <source>
        <dbReference type="Proteomes" id="UP000523955"/>
    </source>
</evidence>
<protein>
    <submittedName>
        <fullName evidence="7">tRNA (Adenine-N1)-methyltransferase</fullName>
    </submittedName>
</protein>
<dbReference type="Pfam" id="PF08704">
    <property type="entry name" value="GCD14"/>
    <property type="match status" value="1"/>
</dbReference>
<dbReference type="Gene3D" id="3.10.330.20">
    <property type="match status" value="1"/>
</dbReference>
<organism evidence="7 8">
    <name type="scientific">Nocardioides luti</name>
    <dbReference type="NCBI Taxonomy" id="2761101"/>
    <lineage>
        <taxon>Bacteria</taxon>
        <taxon>Bacillati</taxon>
        <taxon>Actinomycetota</taxon>
        <taxon>Actinomycetes</taxon>
        <taxon>Propionibacteriales</taxon>
        <taxon>Nocardioidaceae</taxon>
        <taxon>Nocardioides</taxon>
    </lineage>
</organism>
<keyword evidence="1 7" id="KW-0489">Methyltransferase</keyword>
<dbReference type="GO" id="GO:0160107">
    <property type="term" value="F:tRNA (adenine(58)-N1)-methyltransferase activity"/>
    <property type="evidence" value="ECO:0007669"/>
    <property type="project" value="InterPro"/>
</dbReference>
<accession>A0A7X0RCT3</accession>
<dbReference type="Pfam" id="PF14801">
    <property type="entry name" value="TrmI-like_N"/>
    <property type="match status" value="1"/>
</dbReference>
<feature type="compositionally biased region" description="Pro residues" evidence="5">
    <location>
        <begin position="1"/>
        <end position="11"/>
    </location>
</feature>
<feature type="region of interest" description="Disordered" evidence="5">
    <location>
        <begin position="310"/>
        <end position="343"/>
    </location>
</feature>
<reference evidence="7 8" key="1">
    <citation type="submission" date="2020-08" db="EMBL/GenBank/DDBJ databases">
        <authorList>
            <person name="Seo M.-J."/>
        </authorList>
    </citation>
    <scope>NUCLEOTIDE SEQUENCE [LARGE SCALE GENOMIC DNA]</scope>
    <source>
        <strain evidence="7 8">KIGAM211</strain>
    </source>
</reference>
<dbReference type="InterPro" id="IPR014816">
    <property type="entry name" value="tRNA_MeTrfase_Gcd14"/>
</dbReference>
<evidence type="ECO:0000313" key="7">
    <source>
        <dbReference type="EMBL" id="MBB6625847.1"/>
    </source>
</evidence>
<evidence type="ECO:0000256" key="4">
    <source>
        <dbReference type="ARBA" id="ARBA00022694"/>
    </source>
</evidence>
<evidence type="ECO:0000256" key="5">
    <source>
        <dbReference type="SAM" id="MobiDB-lite"/>
    </source>
</evidence>
<comment type="caution">
    <text evidence="7">The sequence shown here is derived from an EMBL/GenBank/DDBJ whole genome shotgun (WGS) entry which is preliminary data.</text>
</comment>
<feature type="region of interest" description="Disordered" evidence="5">
    <location>
        <begin position="1"/>
        <end position="36"/>
    </location>
</feature>
<gene>
    <name evidence="7" type="ORF">H5V45_00805</name>
</gene>
<keyword evidence="8" id="KW-1185">Reference proteome</keyword>
<dbReference type="AlphaFoldDB" id="A0A7X0RCT3"/>
<dbReference type="GO" id="GO:0031515">
    <property type="term" value="C:tRNA (m1A) methyltransferase complex"/>
    <property type="evidence" value="ECO:0007669"/>
    <property type="project" value="InterPro"/>
</dbReference>
<dbReference type="SUPFAM" id="SSF53335">
    <property type="entry name" value="S-adenosyl-L-methionine-dependent methyltransferases"/>
    <property type="match status" value="1"/>
</dbReference>
<evidence type="ECO:0000256" key="3">
    <source>
        <dbReference type="ARBA" id="ARBA00022691"/>
    </source>
</evidence>
<dbReference type="Proteomes" id="UP000523955">
    <property type="component" value="Unassembled WGS sequence"/>
</dbReference>
<dbReference type="CDD" id="cd02440">
    <property type="entry name" value="AdoMet_MTases"/>
    <property type="match status" value="1"/>
</dbReference>
<keyword evidence="2 7" id="KW-0808">Transferase</keyword>
<proteinExistence type="predicted"/>
<dbReference type="InterPro" id="IPR049470">
    <property type="entry name" value="TRM61_C"/>
</dbReference>
<dbReference type="PANTHER" id="PTHR12133">
    <property type="entry name" value="TRNA (ADENINE(58)-N(1))-METHYLTRANSFERASE"/>
    <property type="match status" value="1"/>
</dbReference>
<dbReference type="InterPro" id="IPR029063">
    <property type="entry name" value="SAM-dependent_MTases_sf"/>
</dbReference>
<evidence type="ECO:0000256" key="2">
    <source>
        <dbReference type="ARBA" id="ARBA00022679"/>
    </source>
</evidence>
<dbReference type="GO" id="GO:0030488">
    <property type="term" value="P:tRNA methylation"/>
    <property type="evidence" value="ECO:0007669"/>
    <property type="project" value="InterPro"/>
</dbReference>
<feature type="compositionally biased region" description="Low complexity" evidence="5">
    <location>
        <begin position="12"/>
        <end position="33"/>
    </location>
</feature>
<sequence>MSDAVPTPPDASPTTPSEEAAASPTASSAPSPEAYDDVPVEAWSGVHRGPLRAGEWVRLTDQKGRRHNICLEPGKTFHTNRGGMAHDDLIGREEGFTITSSSGGEYLVFRPLLAEFVVSMPRGAAVVYPKDAAQIVAMCDIFPGAHVVEAGVGSGALTCSLLRAVGPFGRVTSYERREEFADVARKNVGQFFGGPEGSDHPAWNLSLGDLAEELPRSGVRADRIILDMLAPWECVEAAADALLPGGIICAYVATTTQLSRFVETVRLHGGFTEPQAWESLVRDWHVEGLAVRPGHKMIGHTAFLVTARRMAPGERAPRKTRRPAPGAYGADYTGPRPADVPAE</sequence>
<keyword evidence="4" id="KW-0819">tRNA processing</keyword>
<dbReference type="EMBL" id="JACKXE010000001">
    <property type="protein sequence ID" value="MBB6625847.1"/>
    <property type="molecule type" value="Genomic_DNA"/>
</dbReference>